<protein>
    <recommendedName>
        <fullName evidence="3">Nickel transporter</fullName>
    </recommendedName>
</protein>
<dbReference type="Pfam" id="PF10670">
    <property type="entry name" value="DUF4198"/>
    <property type="match status" value="1"/>
</dbReference>
<evidence type="ECO:0000313" key="1">
    <source>
        <dbReference type="EMBL" id="BBO82397.1"/>
    </source>
</evidence>
<evidence type="ECO:0000313" key="2">
    <source>
        <dbReference type="Proteomes" id="UP000425960"/>
    </source>
</evidence>
<organism evidence="1 2">
    <name type="scientific">Desulfosarcina ovata subsp. sediminis</name>
    <dbReference type="NCBI Taxonomy" id="885957"/>
    <lineage>
        <taxon>Bacteria</taxon>
        <taxon>Pseudomonadati</taxon>
        <taxon>Thermodesulfobacteriota</taxon>
        <taxon>Desulfobacteria</taxon>
        <taxon>Desulfobacterales</taxon>
        <taxon>Desulfosarcinaceae</taxon>
        <taxon>Desulfosarcina</taxon>
    </lineage>
</organism>
<dbReference type="KEGG" id="dov:DSCO28_29630"/>
<dbReference type="EMBL" id="AP021876">
    <property type="protein sequence ID" value="BBO82397.1"/>
    <property type="molecule type" value="Genomic_DNA"/>
</dbReference>
<dbReference type="AlphaFoldDB" id="A0A5K7ZPC2"/>
<dbReference type="RefSeq" id="WP_155322869.1">
    <property type="nucleotide sequence ID" value="NZ_AP021876.1"/>
</dbReference>
<reference evidence="1 2" key="1">
    <citation type="submission" date="2019-11" db="EMBL/GenBank/DDBJ databases">
        <title>Comparative genomics of hydrocarbon-degrading Desulfosarcina strains.</title>
        <authorList>
            <person name="Watanabe M."/>
            <person name="Kojima H."/>
            <person name="Fukui M."/>
        </authorList>
    </citation>
    <scope>NUCLEOTIDE SEQUENCE [LARGE SCALE GENOMIC DNA]</scope>
    <source>
        <strain evidence="1 2">28bB2T</strain>
    </source>
</reference>
<proteinExistence type="predicted"/>
<sequence>MDRTQRTLFLIVLFISSILFATPVLAHDLWITMDNYQIDQNKIIKGTVFSSHHFPAPAADAISPDRMERFLFVSPEGRQAVAADSGKGVYGSQTPFKKTGTYVAVALPVNGFSTKTPDGYQRGKSRQEVKNPIACSYSQKFAKAVFSVGQSGGDTYSKPLGHAMEIIPMKDPSLLKTGDVLPVKVLLEGKPARTIVFGTYARFTEAANTFAYATRTDKDGVAEVKMIHDGVWLLIVKAEDSYPDAAKCDQQRWAASLTFEVK</sequence>
<dbReference type="Proteomes" id="UP000425960">
    <property type="component" value="Chromosome"/>
</dbReference>
<accession>A0A5K7ZPC2</accession>
<name>A0A5K7ZPC2_9BACT</name>
<gene>
    <name evidence="1" type="ORF">DSCO28_29630</name>
</gene>
<dbReference type="InterPro" id="IPR019613">
    <property type="entry name" value="DUF4198"/>
</dbReference>
<evidence type="ECO:0008006" key="3">
    <source>
        <dbReference type="Google" id="ProtNLM"/>
    </source>
</evidence>